<evidence type="ECO:0000313" key="2">
    <source>
        <dbReference type="Proteomes" id="UP000234479"/>
    </source>
</evidence>
<comment type="caution">
    <text evidence="1">The sequence shown here is derived from an EMBL/GenBank/DDBJ whole genome shotgun (WGS) entry which is preliminary data.</text>
</comment>
<sequence length="508" mass="54859">MIRHAATQVDYRIEAEELDWDQVGGDEEQMGPRLQFAAEIDHPDLGLLSWEAWEYPVGILDDIDQNIGPHQLIENFDFSIEFEPDEPDSEDEDSSLTAEERKSQIDAMVEWFHANFEDPANRLPYVSAEGGYQWVNGGPFDAREEVESNFPDAPQGLIEAAVDEIQSDGLFDWASKDFSDFDDGDLDDATQAPDFDDDDEEDVSVESLMEAVAAQLAGGQGDGSVPKFGRDELGRLDFQGWPEPADLRPPSPLLAPLREAAQRLVQSLAGTNAHSNLLRAAQNYEEVLRGDTPSIGGAYARGVMLENAYRHSRDLIEREELPPLPNDAPLAADDLIALHGAFVMNNPDGQALVEGAAAYQMPERTIEAFERAATRFATEIQQATALFSPATQTLVADAVQSVGTGPHSARSRQVAGLVIGGLAIGIGHVLGEAGMSILVDGFKASALGAGAVQAAAAGYNTLFNFVAAHLHDINTIIAATGTDAGWLSPLSRLIQKLRRQANEAAWGG</sequence>
<accession>A0A2N5D789</accession>
<reference evidence="1 2" key="1">
    <citation type="submission" date="2017-12" db="EMBL/GenBank/DDBJ databases">
        <title>The genome sequence of Caulobacter sp. 410.</title>
        <authorList>
            <person name="Gao J."/>
            <person name="Mao X."/>
            <person name="Sun J."/>
        </authorList>
    </citation>
    <scope>NUCLEOTIDE SEQUENCE [LARGE SCALE GENOMIC DNA]</scope>
    <source>
        <strain evidence="1 2">410</strain>
    </source>
</reference>
<name>A0A2N5D789_9CAUL</name>
<dbReference type="AlphaFoldDB" id="A0A2N5D789"/>
<keyword evidence="2" id="KW-1185">Reference proteome</keyword>
<gene>
    <name evidence="1" type="ORF">SGCZBJ_20410</name>
</gene>
<evidence type="ECO:0000313" key="1">
    <source>
        <dbReference type="EMBL" id="PLR21930.1"/>
    </source>
</evidence>
<dbReference type="Proteomes" id="UP000234479">
    <property type="component" value="Unassembled WGS sequence"/>
</dbReference>
<organism evidence="1 2">
    <name type="scientific">Caulobacter zeae</name>
    <dbReference type="NCBI Taxonomy" id="2055137"/>
    <lineage>
        <taxon>Bacteria</taxon>
        <taxon>Pseudomonadati</taxon>
        <taxon>Pseudomonadota</taxon>
        <taxon>Alphaproteobacteria</taxon>
        <taxon>Caulobacterales</taxon>
        <taxon>Caulobacteraceae</taxon>
        <taxon>Caulobacter</taxon>
    </lineage>
</organism>
<protein>
    <submittedName>
        <fullName evidence="1">Uncharacterized protein</fullName>
    </submittedName>
</protein>
<dbReference type="EMBL" id="PJRS01000041">
    <property type="protein sequence ID" value="PLR21930.1"/>
    <property type="molecule type" value="Genomic_DNA"/>
</dbReference>
<proteinExistence type="predicted"/>